<keyword evidence="1" id="KW-0732">Signal</keyword>
<feature type="domain" description="CBM6" evidence="2">
    <location>
        <begin position="615"/>
        <end position="746"/>
    </location>
</feature>
<accession>A0ABV9F6G6</accession>
<dbReference type="Proteomes" id="UP001596028">
    <property type="component" value="Unassembled WGS sequence"/>
</dbReference>
<evidence type="ECO:0000313" key="3">
    <source>
        <dbReference type="EMBL" id="MFC4597336.1"/>
    </source>
</evidence>
<dbReference type="Gene3D" id="2.60.120.260">
    <property type="entry name" value="Galactose-binding domain-like"/>
    <property type="match status" value="2"/>
</dbReference>
<dbReference type="Pfam" id="PF03422">
    <property type="entry name" value="CBM_6"/>
    <property type="match status" value="2"/>
</dbReference>
<evidence type="ECO:0000256" key="1">
    <source>
        <dbReference type="ARBA" id="ARBA00022729"/>
    </source>
</evidence>
<dbReference type="RefSeq" id="WP_378092401.1">
    <property type="nucleotide sequence ID" value="NZ_JBHSEP010000002.1"/>
</dbReference>
<evidence type="ECO:0000313" key="4">
    <source>
        <dbReference type="Proteomes" id="UP001596028"/>
    </source>
</evidence>
<keyword evidence="4" id="KW-1185">Reference proteome</keyword>
<dbReference type="SMART" id="SM00606">
    <property type="entry name" value="CBD_IV"/>
    <property type="match status" value="2"/>
</dbReference>
<evidence type="ECO:0000259" key="2">
    <source>
        <dbReference type="PROSITE" id="PS51175"/>
    </source>
</evidence>
<sequence length="746" mass="81410">MGIRLSKKGFLLLLVFVMAFLSLMLHFSMRPVQAAGPMVTVQYTESSDIIANPERGLYRQGGPCSEYAFNQVTLQNYRINDNITHVTCMYWLKDFTSSLISQAALDFFQQQMDTVRDAGLKVIVRFGYSEDTSGTDASISWISQHLDQLEPYLIANKDIIELVQAGFIGGWGEWAYSNHFGDTNNLTQQNWNDRKTVADMVLQTVPADRFVQLRLPKYKRTLYSSSALTSGEAYSGTAKARLGHHNDCFLASDDDWGTWIDPAVEYPYVAADTAYVPMGGETCHLETDENDNPTDRSSCTTALNELALFRYSFLNDSYHGDVINRFKSEGCYEEIQKKLGYRLVLQEGSYSASAAPGGEFTANITLENQGWAAPFNERNAELVLRHATDGTTHRIQLAADPRYWLAGQTVNINETVTLPPGMSPGDYEVLLNLPDSSASLYNRPEYAIRMANTNLWESNTGFNKLNHTVSISGSPSNTSYREAESFDAKSGNVIALTDSTVGASGNGYAGWTAAGDYLVFNGMDLTGKTAVEVRTASPHSDAQIEFRLGSATGTLLTTVDVPNTGGWAAPNGWATTAKTFTAVSGTYDVYAVFKRASGTEVSDLDWIQFTNSASLFREAESFDAKSGNVIALTDSTVGASGNGYAGWTAAGDYLVFNGMDLTGKTAVEVRTASPHSDAQIEFRLGSATGTLLTTVDVPNTGGWAAPNDWATTAKTFTAVSGTYDVYAVFKRASGTEVSDLDWIEFN</sequence>
<dbReference type="SUPFAM" id="SSF49785">
    <property type="entry name" value="Galactose-binding domain-like"/>
    <property type="match status" value="2"/>
</dbReference>
<comment type="caution">
    <text evidence="3">The sequence shown here is derived from an EMBL/GenBank/DDBJ whole genome shotgun (WGS) entry which is preliminary data.</text>
</comment>
<dbReference type="InterPro" id="IPR008979">
    <property type="entry name" value="Galactose-bd-like_sf"/>
</dbReference>
<dbReference type="EMBL" id="JBHSEP010000002">
    <property type="protein sequence ID" value="MFC4597336.1"/>
    <property type="molecule type" value="Genomic_DNA"/>
</dbReference>
<gene>
    <name evidence="3" type="ORF">ACFO3S_03710</name>
</gene>
<organism evidence="3 4">
    <name type="scientific">Cohnella hongkongensis</name>
    <dbReference type="NCBI Taxonomy" id="178337"/>
    <lineage>
        <taxon>Bacteria</taxon>
        <taxon>Bacillati</taxon>
        <taxon>Bacillota</taxon>
        <taxon>Bacilli</taxon>
        <taxon>Bacillales</taxon>
        <taxon>Paenibacillaceae</taxon>
        <taxon>Cohnella</taxon>
    </lineage>
</organism>
<protein>
    <submittedName>
        <fullName evidence="3">DUF4832 domain-containing protein</fullName>
    </submittedName>
</protein>
<dbReference type="PROSITE" id="PS51175">
    <property type="entry name" value="CBM6"/>
    <property type="match status" value="2"/>
</dbReference>
<dbReference type="InterPro" id="IPR006584">
    <property type="entry name" value="Cellulose-bd_IV"/>
</dbReference>
<dbReference type="InterPro" id="IPR032267">
    <property type="entry name" value="DUF4832"/>
</dbReference>
<proteinExistence type="predicted"/>
<feature type="domain" description="CBM6" evidence="2">
    <location>
        <begin position="478"/>
        <end position="610"/>
    </location>
</feature>
<dbReference type="Pfam" id="PF16116">
    <property type="entry name" value="DUF4832"/>
    <property type="match status" value="1"/>
</dbReference>
<dbReference type="InterPro" id="IPR005084">
    <property type="entry name" value="CBM6"/>
</dbReference>
<name>A0ABV9F6G6_9BACL</name>
<dbReference type="Pfam" id="PF16173">
    <property type="entry name" value="DUF4874"/>
    <property type="match status" value="1"/>
</dbReference>
<dbReference type="CDD" id="cd04084">
    <property type="entry name" value="CBM6_xylanase-like"/>
    <property type="match status" value="2"/>
</dbReference>
<dbReference type="InterPro" id="IPR032379">
    <property type="entry name" value="DUF4874"/>
</dbReference>
<reference evidence="4" key="1">
    <citation type="journal article" date="2019" name="Int. J. Syst. Evol. Microbiol.">
        <title>The Global Catalogue of Microorganisms (GCM) 10K type strain sequencing project: providing services to taxonomists for standard genome sequencing and annotation.</title>
        <authorList>
            <consortium name="The Broad Institute Genomics Platform"/>
            <consortium name="The Broad Institute Genome Sequencing Center for Infectious Disease"/>
            <person name="Wu L."/>
            <person name="Ma J."/>
        </authorList>
    </citation>
    <scope>NUCLEOTIDE SEQUENCE [LARGE SCALE GENOMIC DNA]</scope>
    <source>
        <strain evidence="4">CCUG 49571</strain>
    </source>
</reference>